<gene>
    <name evidence="7" type="ORF">JI746_01885</name>
</gene>
<keyword evidence="3" id="KW-1003">Cell membrane</keyword>
<keyword evidence="2" id="KW-0813">Transport</keyword>
<dbReference type="PANTHER" id="PTHR46743:SF2">
    <property type="entry name" value="TEICHOIC ACIDS EXPORT ATP-BINDING PROTEIN TAGH"/>
    <property type="match status" value="1"/>
</dbReference>
<dbReference type="Proteomes" id="UP000622707">
    <property type="component" value="Unassembled WGS sequence"/>
</dbReference>
<dbReference type="Pfam" id="PF00005">
    <property type="entry name" value="ABC_tran"/>
    <property type="match status" value="1"/>
</dbReference>
<dbReference type="InterPro" id="IPR029439">
    <property type="entry name" value="Wzt_C"/>
</dbReference>
<organism evidence="7 8">
    <name type="scientific">Ramlibacter alkalitolerans</name>
    <dbReference type="NCBI Taxonomy" id="2039631"/>
    <lineage>
        <taxon>Bacteria</taxon>
        <taxon>Pseudomonadati</taxon>
        <taxon>Pseudomonadota</taxon>
        <taxon>Betaproteobacteria</taxon>
        <taxon>Burkholderiales</taxon>
        <taxon>Comamonadaceae</taxon>
        <taxon>Ramlibacter</taxon>
    </lineage>
</organism>
<evidence type="ECO:0000256" key="2">
    <source>
        <dbReference type="ARBA" id="ARBA00022448"/>
    </source>
</evidence>
<feature type="domain" description="ABC transporter" evidence="6">
    <location>
        <begin position="37"/>
        <end position="256"/>
    </location>
</feature>
<dbReference type="PROSITE" id="PS50893">
    <property type="entry name" value="ABC_TRANSPORTER_2"/>
    <property type="match status" value="1"/>
</dbReference>
<keyword evidence="3" id="KW-0472">Membrane</keyword>
<evidence type="ECO:0000259" key="6">
    <source>
        <dbReference type="PROSITE" id="PS50893"/>
    </source>
</evidence>
<dbReference type="EMBL" id="JAEQND010000001">
    <property type="protein sequence ID" value="MBL0423842.1"/>
    <property type="molecule type" value="Genomic_DNA"/>
</dbReference>
<dbReference type="InterPro" id="IPR003439">
    <property type="entry name" value="ABC_transporter-like_ATP-bd"/>
</dbReference>
<dbReference type="SMART" id="SM00382">
    <property type="entry name" value="AAA"/>
    <property type="match status" value="1"/>
</dbReference>
<evidence type="ECO:0000313" key="7">
    <source>
        <dbReference type="EMBL" id="MBL0423842.1"/>
    </source>
</evidence>
<evidence type="ECO:0000256" key="1">
    <source>
        <dbReference type="ARBA" id="ARBA00005417"/>
    </source>
</evidence>
<comment type="similarity">
    <text evidence="1">Belongs to the ABC transporter superfamily.</text>
</comment>
<sequence>MSKSVVVEGISKKFTLHHEKERANGGRGPLGRLTGLLRKQTTEAPDEVFWALRDVNFEVEEGERLAIVGRNGAGKSTLLKILSRVMSPSEGRIQIRGRMSSLLEVGTGFHPELTGRENIYLNGAVMGMSRSEVRRKFDAIVDFAEVERFLDTPVKHYSSGMYVRLAFAVSAFLEPDIVVLDEVLSVGDAGFQQKSYAKMRELAAQGRTVLFVSHSMGAVKELCETAILMEKGRIQEKTRVEQVVGDYMRHVVRSQGANFPIHTDEVDLLGITISQGGEPTRTFTVDGGAAVDLDLVYHVHEPLSNFRFGFYVKTITGEIVTRALLADRAPQREHVERGTYRAAASLPAEFLVAGDYVLEVHCSEFGVRDFFGSRAVQPFRVSRPALYNVQHAREQSFGYVYLDPAWRVERLAN</sequence>
<name>A0ABS1JI20_9BURK</name>
<protein>
    <submittedName>
        <fullName evidence="7">ABC transporter ATP-binding protein</fullName>
    </submittedName>
</protein>
<proteinExistence type="inferred from homology"/>
<dbReference type="InterPro" id="IPR050683">
    <property type="entry name" value="Bact_Polysacc_Export_ATP-bd"/>
</dbReference>
<evidence type="ECO:0000313" key="8">
    <source>
        <dbReference type="Proteomes" id="UP000622707"/>
    </source>
</evidence>
<dbReference type="Gene3D" id="3.40.50.300">
    <property type="entry name" value="P-loop containing nucleotide triphosphate hydrolases"/>
    <property type="match status" value="1"/>
</dbReference>
<dbReference type="CDD" id="cd03220">
    <property type="entry name" value="ABC_KpsT_Wzt"/>
    <property type="match status" value="1"/>
</dbReference>
<keyword evidence="4" id="KW-0547">Nucleotide-binding</keyword>
<keyword evidence="8" id="KW-1185">Reference proteome</keyword>
<evidence type="ECO:0000256" key="3">
    <source>
        <dbReference type="ARBA" id="ARBA00022475"/>
    </source>
</evidence>
<reference evidence="7 8" key="1">
    <citation type="journal article" date="2017" name="Int. J. Syst. Evol. Microbiol.">
        <title>Ramlibacter alkalitolerans sp. nov., alkali-tolerant bacterium isolated from soil of ginseng.</title>
        <authorList>
            <person name="Lee D.H."/>
            <person name="Cha C.J."/>
        </authorList>
    </citation>
    <scope>NUCLEOTIDE SEQUENCE [LARGE SCALE GENOMIC DNA]</scope>
    <source>
        <strain evidence="7 8">KACC 19305</strain>
    </source>
</reference>
<dbReference type="InterPro" id="IPR015860">
    <property type="entry name" value="ABC_transpr_TagH-like"/>
</dbReference>
<dbReference type="Gene3D" id="2.70.50.60">
    <property type="entry name" value="abc- transporter (atp binding component) like domain"/>
    <property type="match status" value="1"/>
</dbReference>
<dbReference type="PANTHER" id="PTHR46743">
    <property type="entry name" value="TEICHOIC ACIDS EXPORT ATP-BINDING PROTEIN TAGH"/>
    <property type="match status" value="1"/>
</dbReference>
<keyword evidence="5 7" id="KW-0067">ATP-binding</keyword>
<dbReference type="CDD" id="cd10147">
    <property type="entry name" value="Wzt_C-like"/>
    <property type="match status" value="1"/>
</dbReference>
<dbReference type="SUPFAM" id="SSF52540">
    <property type="entry name" value="P-loop containing nucleoside triphosphate hydrolases"/>
    <property type="match status" value="1"/>
</dbReference>
<evidence type="ECO:0000256" key="4">
    <source>
        <dbReference type="ARBA" id="ARBA00022741"/>
    </source>
</evidence>
<dbReference type="InterPro" id="IPR003593">
    <property type="entry name" value="AAA+_ATPase"/>
</dbReference>
<comment type="caution">
    <text evidence="7">The sequence shown here is derived from an EMBL/GenBank/DDBJ whole genome shotgun (WGS) entry which is preliminary data.</text>
</comment>
<accession>A0ABS1JI20</accession>
<dbReference type="GO" id="GO:0005524">
    <property type="term" value="F:ATP binding"/>
    <property type="evidence" value="ECO:0007669"/>
    <property type="project" value="UniProtKB-KW"/>
</dbReference>
<dbReference type="RefSeq" id="WP_201687075.1">
    <property type="nucleotide sequence ID" value="NZ_JAEQND010000001.1"/>
</dbReference>
<dbReference type="InterPro" id="IPR027417">
    <property type="entry name" value="P-loop_NTPase"/>
</dbReference>
<evidence type="ECO:0000256" key="5">
    <source>
        <dbReference type="ARBA" id="ARBA00022840"/>
    </source>
</evidence>